<name>A0A835QH04_VANPL</name>
<organism evidence="1 2">
    <name type="scientific">Vanilla planifolia</name>
    <name type="common">Vanilla</name>
    <dbReference type="NCBI Taxonomy" id="51239"/>
    <lineage>
        <taxon>Eukaryota</taxon>
        <taxon>Viridiplantae</taxon>
        <taxon>Streptophyta</taxon>
        <taxon>Embryophyta</taxon>
        <taxon>Tracheophyta</taxon>
        <taxon>Spermatophyta</taxon>
        <taxon>Magnoliopsida</taxon>
        <taxon>Liliopsida</taxon>
        <taxon>Asparagales</taxon>
        <taxon>Orchidaceae</taxon>
        <taxon>Vanilloideae</taxon>
        <taxon>Vanilleae</taxon>
        <taxon>Vanilla</taxon>
    </lineage>
</organism>
<gene>
    <name evidence="1" type="ORF">HPP92_019142</name>
</gene>
<proteinExistence type="predicted"/>
<reference evidence="1 2" key="1">
    <citation type="journal article" date="2020" name="Nat. Food">
        <title>A phased Vanilla planifolia genome enables genetic improvement of flavour and production.</title>
        <authorList>
            <person name="Hasing T."/>
            <person name="Tang H."/>
            <person name="Brym M."/>
            <person name="Khazi F."/>
            <person name="Huang T."/>
            <person name="Chambers A.H."/>
        </authorList>
    </citation>
    <scope>NUCLEOTIDE SEQUENCE [LARGE SCALE GENOMIC DNA]</scope>
    <source>
        <tissue evidence="1">Leaf</tissue>
    </source>
</reference>
<evidence type="ECO:0000313" key="1">
    <source>
        <dbReference type="EMBL" id="KAG0467562.1"/>
    </source>
</evidence>
<dbReference type="EMBL" id="JADCNL010000009">
    <property type="protein sequence ID" value="KAG0467562.1"/>
    <property type="molecule type" value="Genomic_DNA"/>
</dbReference>
<comment type="caution">
    <text evidence="1">The sequence shown here is derived from an EMBL/GenBank/DDBJ whole genome shotgun (WGS) entry which is preliminary data.</text>
</comment>
<evidence type="ECO:0000313" key="2">
    <source>
        <dbReference type="Proteomes" id="UP000636800"/>
    </source>
</evidence>
<dbReference type="Proteomes" id="UP000636800">
    <property type="component" value="Unassembled WGS sequence"/>
</dbReference>
<protein>
    <submittedName>
        <fullName evidence="1">Uncharacterized protein</fullName>
    </submittedName>
</protein>
<sequence>MAMPCLGVCFAVMGPSGSGKIHTPRLFGRTGRLEQRYAFWKSGLNGRKRRLDYGVVFCQAYLYITYKDPTFVQSLTFKSYDPSYQEAFALLNS</sequence>
<keyword evidence="2" id="KW-1185">Reference proteome</keyword>
<dbReference type="OrthoDB" id="843671at2759"/>
<dbReference type="AlphaFoldDB" id="A0A835QH04"/>
<accession>A0A835QH04</accession>